<evidence type="ECO:0000313" key="1">
    <source>
        <dbReference type="EMBL" id="KAJ8397132.1"/>
    </source>
</evidence>
<evidence type="ECO:0000313" key="2">
    <source>
        <dbReference type="Proteomes" id="UP001221898"/>
    </source>
</evidence>
<accession>A0AAD7S7I7</accession>
<name>A0AAD7S7I7_9TELE</name>
<organism evidence="1 2">
    <name type="scientific">Aldrovandia affinis</name>
    <dbReference type="NCBI Taxonomy" id="143900"/>
    <lineage>
        <taxon>Eukaryota</taxon>
        <taxon>Metazoa</taxon>
        <taxon>Chordata</taxon>
        <taxon>Craniata</taxon>
        <taxon>Vertebrata</taxon>
        <taxon>Euteleostomi</taxon>
        <taxon>Actinopterygii</taxon>
        <taxon>Neopterygii</taxon>
        <taxon>Teleostei</taxon>
        <taxon>Notacanthiformes</taxon>
        <taxon>Halosauridae</taxon>
        <taxon>Aldrovandia</taxon>
    </lineage>
</organism>
<dbReference type="AlphaFoldDB" id="A0AAD7S7I7"/>
<gene>
    <name evidence="1" type="ORF">AAFF_G00009860</name>
</gene>
<comment type="caution">
    <text evidence="1">The sequence shown here is derived from an EMBL/GenBank/DDBJ whole genome shotgun (WGS) entry which is preliminary data.</text>
</comment>
<keyword evidence="2" id="KW-1185">Reference proteome</keyword>
<dbReference type="Proteomes" id="UP001221898">
    <property type="component" value="Unassembled WGS sequence"/>
</dbReference>
<protein>
    <submittedName>
        <fullName evidence="1">Uncharacterized protein</fullName>
    </submittedName>
</protein>
<sequence>MCTGKQAGDRRADIVVSLRSGVSRSNLITHRNQTETPELALIGATEIHTNQATLSGAGRSCTALRRKRTKPVVLSELWTTGCLSGAVLGEDEA</sequence>
<reference evidence="1" key="1">
    <citation type="journal article" date="2023" name="Science">
        <title>Genome structures resolve the early diversification of teleost fishes.</title>
        <authorList>
            <person name="Parey E."/>
            <person name="Louis A."/>
            <person name="Montfort J."/>
            <person name="Bouchez O."/>
            <person name="Roques C."/>
            <person name="Iampietro C."/>
            <person name="Lluch J."/>
            <person name="Castinel A."/>
            <person name="Donnadieu C."/>
            <person name="Desvignes T."/>
            <person name="Floi Bucao C."/>
            <person name="Jouanno E."/>
            <person name="Wen M."/>
            <person name="Mejri S."/>
            <person name="Dirks R."/>
            <person name="Jansen H."/>
            <person name="Henkel C."/>
            <person name="Chen W.J."/>
            <person name="Zahm M."/>
            <person name="Cabau C."/>
            <person name="Klopp C."/>
            <person name="Thompson A.W."/>
            <person name="Robinson-Rechavi M."/>
            <person name="Braasch I."/>
            <person name="Lecointre G."/>
            <person name="Bobe J."/>
            <person name="Postlethwait J.H."/>
            <person name="Berthelot C."/>
            <person name="Roest Crollius H."/>
            <person name="Guiguen Y."/>
        </authorList>
    </citation>
    <scope>NUCLEOTIDE SEQUENCE</scope>
    <source>
        <strain evidence="1">NC1722</strain>
    </source>
</reference>
<dbReference type="EMBL" id="JAINUG010000100">
    <property type="protein sequence ID" value="KAJ8397132.1"/>
    <property type="molecule type" value="Genomic_DNA"/>
</dbReference>
<proteinExistence type="predicted"/>